<organism evidence="2 3">
    <name type="scientific">Symbiodinium necroappetens</name>
    <dbReference type="NCBI Taxonomy" id="1628268"/>
    <lineage>
        <taxon>Eukaryota</taxon>
        <taxon>Sar</taxon>
        <taxon>Alveolata</taxon>
        <taxon>Dinophyceae</taxon>
        <taxon>Suessiales</taxon>
        <taxon>Symbiodiniaceae</taxon>
        <taxon>Symbiodinium</taxon>
    </lineage>
</organism>
<proteinExistence type="predicted"/>
<gene>
    <name evidence="2" type="ORF">SNEC2469_LOCUS17713</name>
</gene>
<feature type="compositionally biased region" description="Basic and acidic residues" evidence="1">
    <location>
        <begin position="84"/>
        <end position="102"/>
    </location>
</feature>
<dbReference type="AlphaFoldDB" id="A0A812VCS6"/>
<dbReference type="Proteomes" id="UP000601435">
    <property type="component" value="Unassembled WGS sequence"/>
</dbReference>
<dbReference type="EMBL" id="CAJNJA010029469">
    <property type="protein sequence ID" value="CAE7628623.1"/>
    <property type="molecule type" value="Genomic_DNA"/>
</dbReference>
<feature type="non-terminal residue" evidence="2">
    <location>
        <position position="1"/>
    </location>
</feature>
<feature type="compositionally biased region" description="Acidic residues" evidence="1">
    <location>
        <begin position="24"/>
        <end position="56"/>
    </location>
</feature>
<dbReference type="OrthoDB" id="10363725at2759"/>
<comment type="caution">
    <text evidence="2">The sequence shown here is derived from an EMBL/GenBank/DDBJ whole genome shotgun (WGS) entry which is preliminary data.</text>
</comment>
<evidence type="ECO:0000313" key="3">
    <source>
        <dbReference type="Proteomes" id="UP000601435"/>
    </source>
</evidence>
<feature type="region of interest" description="Disordered" evidence="1">
    <location>
        <begin position="1"/>
        <end position="102"/>
    </location>
</feature>
<protein>
    <submittedName>
        <fullName evidence="2">Uncharacterized protein</fullName>
    </submittedName>
</protein>
<name>A0A812VCS6_9DINO</name>
<reference evidence="2" key="1">
    <citation type="submission" date="2021-02" db="EMBL/GenBank/DDBJ databases">
        <authorList>
            <person name="Dougan E. K."/>
            <person name="Rhodes N."/>
            <person name="Thang M."/>
            <person name="Chan C."/>
        </authorList>
    </citation>
    <scope>NUCLEOTIDE SEQUENCE</scope>
</reference>
<accession>A0A812VCS6</accession>
<feature type="non-terminal residue" evidence="2">
    <location>
        <position position="102"/>
    </location>
</feature>
<evidence type="ECO:0000256" key="1">
    <source>
        <dbReference type="SAM" id="MobiDB-lite"/>
    </source>
</evidence>
<sequence>EPTSEPSPEDGVQAKSGSPRWGVWEEEAEEEVEEEQSEEAEEAEEEEEEEEEEADGSDGSRASSEDLGSEAGLVRDLSQAMAGDAEHRGSESHKERARDPLE</sequence>
<keyword evidence="3" id="KW-1185">Reference proteome</keyword>
<evidence type="ECO:0000313" key="2">
    <source>
        <dbReference type="EMBL" id="CAE7628623.1"/>
    </source>
</evidence>